<protein>
    <submittedName>
        <fullName evidence="2">Uncharacterized protein</fullName>
    </submittedName>
</protein>
<dbReference type="EMBL" id="JBAHYK010004172">
    <property type="protein sequence ID" value="KAL0562952.1"/>
    <property type="molecule type" value="Genomic_DNA"/>
</dbReference>
<feature type="region of interest" description="Disordered" evidence="1">
    <location>
        <begin position="1"/>
        <end position="56"/>
    </location>
</feature>
<feature type="compositionally biased region" description="Basic residues" evidence="1">
    <location>
        <begin position="42"/>
        <end position="56"/>
    </location>
</feature>
<sequence>MPANENDPQEPQGQEPGHPPPSPHHGPPTKKQKAFDSATAAIHKRKKNRKVRKKKKGAFTVKATDAVLSAAKWFGRHNTPELHFETVVWIGLRGSENWKILADACEDDELVIENDEGEEDPFPGQCLDAFKRLIKEKPLFSEYLDHCAARAAEQTMTKFGDVLEE</sequence>
<dbReference type="Proteomes" id="UP001465976">
    <property type="component" value="Unassembled WGS sequence"/>
</dbReference>
<evidence type="ECO:0000313" key="2">
    <source>
        <dbReference type="EMBL" id="KAL0562952.1"/>
    </source>
</evidence>
<name>A0ABR3EJ92_9AGAR</name>
<organism evidence="2 3">
    <name type="scientific">Marasmius crinis-equi</name>
    <dbReference type="NCBI Taxonomy" id="585013"/>
    <lineage>
        <taxon>Eukaryota</taxon>
        <taxon>Fungi</taxon>
        <taxon>Dikarya</taxon>
        <taxon>Basidiomycota</taxon>
        <taxon>Agaricomycotina</taxon>
        <taxon>Agaricomycetes</taxon>
        <taxon>Agaricomycetidae</taxon>
        <taxon>Agaricales</taxon>
        <taxon>Marasmiineae</taxon>
        <taxon>Marasmiaceae</taxon>
        <taxon>Marasmius</taxon>
    </lineage>
</organism>
<gene>
    <name evidence="2" type="ORF">V5O48_019125</name>
</gene>
<keyword evidence="3" id="KW-1185">Reference proteome</keyword>
<proteinExistence type="predicted"/>
<comment type="caution">
    <text evidence="2">The sequence shown here is derived from an EMBL/GenBank/DDBJ whole genome shotgun (WGS) entry which is preliminary data.</text>
</comment>
<reference evidence="2 3" key="1">
    <citation type="submission" date="2024-02" db="EMBL/GenBank/DDBJ databases">
        <title>A draft genome for the cacao thread blight pathogen Marasmius crinis-equi.</title>
        <authorList>
            <person name="Cohen S.P."/>
            <person name="Baruah I.K."/>
            <person name="Amoako-Attah I."/>
            <person name="Bukari Y."/>
            <person name="Meinhardt L.W."/>
            <person name="Bailey B.A."/>
        </authorList>
    </citation>
    <scope>NUCLEOTIDE SEQUENCE [LARGE SCALE GENOMIC DNA]</scope>
    <source>
        <strain evidence="2 3">GH-76</strain>
    </source>
</reference>
<feature type="non-terminal residue" evidence="2">
    <location>
        <position position="165"/>
    </location>
</feature>
<feature type="compositionally biased region" description="Pro residues" evidence="1">
    <location>
        <begin position="17"/>
        <end position="26"/>
    </location>
</feature>
<evidence type="ECO:0000313" key="3">
    <source>
        <dbReference type="Proteomes" id="UP001465976"/>
    </source>
</evidence>
<evidence type="ECO:0000256" key="1">
    <source>
        <dbReference type="SAM" id="MobiDB-lite"/>
    </source>
</evidence>
<accession>A0ABR3EJ92</accession>